<proteinExistence type="predicted"/>
<sequence>MGSPLGPILADIFMGNLELKKLKRAIDGTTMYCRHIDDTFLVCNNHEHAIELIDLFNKAHKDIEFTMEQEVEGKFHFLDIGIKRTSDGTIHRHIHHKNTWSGLHLNYYSFCPMSYKKGIVRTTFDCARKLCSKECLDDEINLIINVLREYVYPLKSIQKHAKTNLRTKYDGVEKKTHFLHLRFKGDEIAGLINHRLTSALKVDYPAAKLMIV</sequence>
<dbReference type="PANTHER" id="PTHR21301">
    <property type="entry name" value="REVERSE TRANSCRIPTASE"/>
    <property type="match status" value="1"/>
</dbReference>
<organism evidence="1 2">
    <name type="scientific">Schistosoma mattheei</name>
    <dbReference type="NCBI Taxonomy" id="31246"/>
    <lineage>
        <taxon>Eukaryota</taxon>
        <taxon>Metazoa</taxon>
        <taxon>Spiralia</taxon>
        <taxon>Lophotrochozoa</taxon>
        <taxon>Platyhelminthes</taxon>
        <taxon>Trematoda</taxon>
        <taxon>Digenea</taxon>
        <taxon>Strigeidida</taxon>
        <taxon>Schistosomatoidea</taxon>
        <taxon>Schistosomatidae</taxon>
        <taxon>Schistosoma</taxon>
    </lineage>
</organism>
<evidence type="ECO:0000313" key="1">
    <source>
        <dbReference type="EMBL" id="VDO72313.1"/>
    </source>
</evidence>
<dbReference type="Proteomes" id="UP000269396">
    <property type="component" value="Unassembled WGS sequence"/>
</dbReference>
<keyword evidence="2" id="KW-1185">Reference proteome</keyword>
<protein>
    <submittedName>
        <fullName evidence="1">Uncharacterized protein</fullName>
    </submittedName>
</protein>
<reference evidence="1 2" key="1">
    <citation type="submission" date="2018-11" db="EMBL/GenBank/DDBJ databases">
        <authorList>
            <consortium name="Pathogen Informatics"/>
        </authorList>
    </citation>
    <scope>NUCLEOTIDE SEQUENCE [LARGE SCALE GENOMIC DNA]</scope>
    <source>
        <strain>Denwood</strain>
        <strain evidence="2">Zambia</strain>
    </source>
</reference>
<name>A0A183NF09_9TREM</name>
<accession>A0A183NF09</accession>
<dbReference type="EMBL" id="UZAL01000657">
    <property type="protein sequence ID" value="VDO72313.1"/>
    <property type="molecule type" value="Genomic_DNA"/>
</dbReference>
<dbReference type="Pfam" id="PF26215">
    <property type="entry name" value="HTH_animal"/>
    <property type="match status" value="1"/>
</dbReference>
<gene>
    <name evidence="1" type="ORF">SMTD_LOCUS695</name>
</gene>
<dbReference type="PANTHER" id="PTHR21301:SF10">
    <property type="entry name" value="REVERSE TRANSCRIPTASE DOMAIN-CONTAINING PROTEIN"/>
    <property type="match status" value="1"/>
</dbReference>
<dbReference type="STRING" id="31246.A0A183NF09"/>
<dbReference type="AlphaFoldDB" id="A0A183NF09"/>
<dbReference type="InterPro" id="IPR058912">
    <property type="entry name" value="HTH_animal"/>
</dbReference>
<dbReference type="InterPro" id="IPR000477">
    <property type="entry name" value="RT_dom"/>
</dbReference>
<dbReference type="PROSITE" id="PS50878">
    <property type="entry name" value="RT_POL"/>
    <property type="match status" value="1"/>
</dbReference>
<evidence type="ECO:0000313" key="2">
    <source>
        <dbReference type="Proteomes" id="UP000269396"/>
    </source>
</evidence>